<evidence type="ECO:0000256" key="14">
    <source>
        <dbReference type="ARBA" id="ARBA00023242"/>
    </source>
</evidence>
<evidence type="ECO:0000256" key="5">
    <source>
        <dbReference type="ARBA" id="ARBA00022763"/>
    </source>
</evidence>
<dbReference type="Pfam" id="PF13892">
    <property type="entry name" value="DBINO"/>
    <property type="match status" value="1"/>
</dbReference>
<evidence type="ECO:0000256" key="7">
    <source>
        <dbReference type="ARBA" id="ARBA00022840"/>
    </source>
</evidence>
<evidence type="ECO:0000256" key="16">
    <source>
        <dbReference type="RuleBase" id="RU368001"/>
    </source>
</evidence>
<dbReference type="Pfam" id="PF00271">
    <property type="entry name" value="Helicase_C"/>
    <property type="match status" value="1"/>
</dbReference>
<feature type="domain" description="Helicase ATP-binding" evidence="18">
    <location>
        <begin position="274"/>
        <end position="446"/>
    </location>
</feature>
<keyword evidence="12" id="KW-0804">Transcription</keyword>
<evidence type="ECO:0000256" key="3">
    <source>
        <dbReference type="ARBA" id="ARBA00019805"/>
    </source>
</evidence>
<dbReference type="CDD" id="cd18793">
    <property type="entry name" value="SF2_C_SNF"/>
    <property type="match status" value="1"/>
</dbReference>
<comment type="similarity">
    <text evidence="2 16">Belongs to the SNF2/RAD54 helicase family.</text>
</comment>
<evidence type="ECO:0000259" key="20">
    <source>
        <dbReference type="PROSITE" id="PS51413"/>
    </source>
</evidence>
<dbReference type="PANTHER" id="PTHR45685:SF2">
    <property type="entry name" value="CHROMATIN-REMODELING ATPASE INO80"/>
    <property type="match status" value="1"/>
</dbReference>
<keyword evidence="6 16" id="KW-0378">Hydrolase</keyword>
<comment type="function">
    <text evidence="16">ATPase component of the INO80 complex which remodels chromatin by shifting nucleosomes and is involved in DNA repair.</text>
</comment>
<dbReference type="GO" id="GO:0040029">
    <property type="term" value="P:epigenetic regulation of gene expression"/>
    <property type="evidence" value="ECO:0007669"/>
    <property type="project" value="UniProtKB-ARBA"/>
</dbReference>
<protein>
    <recommendedName>
        <fullName evidence="3 16">Chromatin-remodeling ATPase INO80</fullName>
        <ecNumber evidence="16">3.6.4.-</ecNumber>
    </recommendedName>
</protein>
<evidence type="ECO:0000256" key="15">
    <source>
        <dbReference type="ARBA" id="ARBA00049360"/>
    </source>
</evidence>
<keyword evidence="13 16" id="KW-0234">DNA repair</keyword>
<keyword evidence="7 16" id="KW-0067">ATP-binding</keyword>
<dbReference type="PROSITE" id="PS51194">
    <property type="entry name" value="HELICASE_CTER"/>
    <property type="match status" value="1"/>
</dbReference>
<comment type="domain">
    <text evidence="16">The DBINO region is involved in binding to DNA.</text>
</comment>
<dbReference type="PANTHER" id="PTHR45685">
    <property type="entry name" value="HELICASE SRCAP-RELATED"/>
    <property type="match status" value="1"/>
</dbReference>
<dbReference type="PROSITE" id="PS51192">
    <property type="entry name" value="HELICASE_ATP_BIND_1"/>
    <property type="match status" value="1"/>
</dbReference>
<dbReference type="EMBL" id="CP051141">
    <property type="protein sequence ID" value="QIW98591.1"/>
    <property type="molecule type" value="Genomic_DNA"/>
</dbReference>
<dbReference type="GO" id="GO:0140658">
    <property type="term" value="F:ATP-dependent chromatin remodeler activity"/>
    <property type="evidence" value="ECO:0007669"/>
    <property type="project" value="InterPro"/>
</dbReference>
<evidence type="ECO:0000256" key="1">
    <source>
        <dbReference type="ARBA" id="ARBA00004123"/>
    </source>
</evidence>
<evidence type="ECO:0000256" key="8">
    <source>
        <dbReference type="ARBA" id="ARBA00023015"/>
    </source>
</evidence>
<dbReference type="EC" id="3.6.4.-" evidence="16"/>
<dbReference type="SUPFAM" id="SSF52540">
    <property type="entry name" value="P-loop containing nucleoside triphosphate hydrolases"/>
    <property type="match status" value="2"/>
</dbReference>
<dbReference type="Pfam" id="PF00176">
    <property type="entry name" value="SNF2-rel_dom"/>
    <property type="match status" value="1"/>
</dbReference>
<dbReference type="GO" id="GO:0006281">
    <property type="term" value="P:DNA repair"/>
    <property type="evidence" value="ECO:0007669"/>
    <property type="project" value="UniProtKB-UniRule"/>
</dbReference>
<comment type="catalytic activity">
    <reaction evidence="15 16">
        <text>ATP + H2O = ADP + phosphate + H(+)</text>
        <dbReference type="Rhea" id="RHEA:13065"/>
        <dbReference type="ChEBI" id="CHEBI:15377"/>
        <dbReference type="ChEBI" id="CHEBI:15378"/>
        <dbReference type="ChEBI" id="CHEBI:30616"/>
        <dbReference type="ChEBI" id="CHEBI:43474"/>
        <dbReference type="ChEBI" id="CHEBI:456216"/>
    </reaction>
</comment>
<keyword evidence="14" id="KW-0539">Nucleus</keyword>
<dbReference type="GO" id="GO:0006366">
    <property type="term" value="P:transcription by RNA polymerase II"/>
    <property type="evidence" value="ECO:0007669"/>
    <property type="project" value="UniProtKB-ARBA"/>
</dbReference>
<dbReference type="InterPro" id="IPR001650">
    <property type="entry name" value="Helicase_C-like"/>
</dbReference>
<accession>A0A6H0XV08</accession>
<evidence type="ECO:0000256" key="2">
    <source>
        <dbReference type="ARBA" id="ARBA00007025"/>
    </source>
</evidence>
<evidence type="ECO:0000256" key="12">
    <source>
        <dbReference type="ARBA" id="ARBA00023163"/>
    </source>
</evidence>
<evidence type="ECO:0000256" key="10">
    <source>
        <dbReference type="ARBA" id="ARBA00023125"/>
    </source>
</evidence>
<dbReference type="CDD" id="cd18002">
    <property type="entry name" value="DEXQc_INO80"/>
    <property type="match status" value="1"/>
</dbReference>
<dbReference type="InterPro" id="IPR049730">
    <property type="entry name" value="SNF2/RAD54-like_C"/>
</dbReference>
<dbReference type="GO" id="GO:0003677">
    <property type="term" value="F:DNA binding"/>
    <property type="evidence" value="ECO:0007669"/>
    <property type="project" value="UniProtKB-UniRule"/>
</dbReference>
<dbReference type="GO" id="GO:0031011">
    <property type="term" value="C:Ino80 complex"/>
    <property type="evidence" value="ECO:0007669"/>
    <property type="project" value="UniProtKB-UniRule"/>
</dbReference>
<feature type="compositionally biased region" description="Basic and acidic residues" evidence="17">
    <location>
        <begin position="1049"/>
        <end position="1068"/>
    </location>
</feature>
<evidence type="ECO:0000259" key="19">
    <source>
        <dbReference type="PROSITE" id="PS51194"/>
    </source>
</evidence>
<feature type="compositionally biased region" description="Basic residues" evidence="17">
    <location>
        <begin position="1088"/>
        <end position="1099"/>
    </location>
</feature>
<dbReference type="InterPro" id="IPR031047">
    <property type="entry name" value="DEXQc_INO80"/>
</dbReference>
<dbReference type="Proteomes" id="UP000503462">
    <property type="component" value="Chromosome 3"/>
</dbReference>
<keyword evidence="22" id="KW-1185">Reference proteome</keyword>
<dbReference type="GO" id="GO:0016887">
    <property type="term" value="F:ATP hydrolysis activity"/>
    <property type="evidence" value="ECO:0007669"/>
    <property type="project" value="TreeGrafter"/>
</dbReference>
<dbReference type="SMART" id="SM00487">
    <property type="entry name" value="DEXDc"/>
    <property type="match status" value="1"/>
</dbReference>
<sequence length="1113" mass="126730">MAKYESKGYHQIYEQITKDIARAVPKVVRVKNSSLDTKQSNARKTAQLAAKEARRWQLRTNKSTKDVAARAKRAMREMLGFWKRNERDEREGRKAAERAALDQARQAEAEREANRQKRKLNFLISQTELYSHFIGKKVKTDEIEKHGNDAGPIATTQETIKDANADNTVGLDGTTGKAGGKVNFEDLDFDDEDALRQAAMANAQNAVNEAQSRARAFNKTDSDGNELANAQQDFDEGEMNFQNPTSLQSMDVPQPKMLTCQLKEYQLKGLNWLVNLYEQGINGILADEMGLGKTVQSISVMAYLAEVHDIWGPFLVIAPASTLHNWQQEITKFVPTIKVLPYWGSAKDRKILRKFWDRKHITYTRDSPFHVLVTSYQLVVQDTAYFQKIKWQYMILDEAQAIKSSQSSRWKALLGFHCRNRLLLTGTPIQNNMQELWALLHFIMPSLFDSHDEFSEWFSKDIENHAQSNTKLNEDQLRRLHMILKPFMLRRVKKHVQKELGDKIELDVYCDLTYRQRAMYTMLRNKISILDLIEKAAVGDDQDTATLMNLVMQFRKVCNHPDLFERADTWSPLSISDFAETASFMREGYNINVSYSVRNTIDFWLPRALGEDGGNLDVCGPRNEKAGWLQRALRTDLSVWNENHIRESERHNSAFSWLRFVGQSASDVVEKANKGVIERAIDLARDLREQPEQDKENSDYAPAHSMLQIVKRDAHQSILAPDGHLADLFNISRNASLETGYDVIESCYFPKATAPPVELVCTSPKMLAAKESALFNVPLRRALYPVTVNTEAALLRARLPQSKYPVTGLLPAPGSQKQRFTKIQVPSMRRFVTDSGKLAQLDRLLRELKEGGHRVLLYFQMTRMIDLMEEYLTYRNYKYCRLDGSTKLEDRRDTVAAFQSSPEIFVFLLSTRAGGLGINLTSADTVIFYDSDWNPTIDSQAMDRAHRLGQTRQVTVYRLITRGTIEERIRKRALQKEEVQRVVISGQAGGDKIVDFNNRGVRENNRTKDIAMWLADDDEAAAIEKREQEVLEQEAKEGGKKKRKPAAGKRKEMSMDDMYHEGEGKFDDGPSAEASGAATPMSTDGPPLKKRKGLSKKAKTVKERLAVVDGEVG</sequence>
<evidence type="ECO:0000256" key="4">
    <source>
        <dbReference type="ARBA" id="ARBA00022741"/>
    </source>
</evidence>
<feature type="region of interest" description="Disordered" evidence="17">
    <location>
        <begin position="1030"/>
        <end position="1113"/>
    </location>
</feature>
<dbReference type="GO" id="GO:0051276">
    <property type="term" value="P:chromosome organization"/>
    <property type="evidence" value="ECO:0007669"/>
    <property type="project" value="UniProtKB-ARBA"/>
</dbReference>
<evidence type="ECO:0000256" key="13">
    <source>
        <dbReference type="ARBA" id="ARBA00023204"/>
    </source>
</evidence>
<gene>
    <name evidence="21" type="ORF">AMS68_004109</name>
</gene>
<dbReference type="FunFam" id="3.40.50.300:FF:001269">
    <property type="entry name" value="SNF2 family helicase/ATPase"/>
    <property type="match status" value="1"/>
</dbReference>
<name>A0A6H0XV08_9PEZI</name>
<dbReference type="AlphaFoldDB" id="A0A6H0XV08"/>
<dbReference type="InterPro" id="IPR020838">
    <property type="entry name" value="DBINO"/>
</dbReference>
<evidence type="ECO:0000313" key="21">
    <source>
        <dbReference type="EMBL" id="QIW98591.1"/>
    </source>
</evidence>
<dbReference type="Gene3D" id="3.40.50.10810">
    <property type="entry name" value="Tandem AAA-ATPase domain"/>
    <property type="match status" value="1"/>
</dbReference>
<organism evidence="21 22">
    <name type="scientific">Peltaster fructicola</name>
    <dbReference type="NCBI Taxonomy" id="286661"/>
    <lineage>
        <taxon>Eukaryota</taxon>
        <taxon>Fungi</taxon>
        <taxon>Dikarya</taxon>
        <taxon>Ascomycota</taxon>
        <taxon>Pezizomycotina</taxon>
        <taxon>Dothideomycetes</taxon>
        <taxon>Dothideomycetes incertae sedis</taxon>
        <taxon>Peltaster</taxon>
    </lineage>
</organism>
<dbReference type="GO" id="GO:0010557">
    <property type="term" value="P:positive regulation of macromolecule biosynthetic process"/>
    <property type="evidence" value="ECO:0007669"/>
    <property type="project" value="UniProtKB-ARBA"/>
</dbReference>
<comment type="subcellular location">
    <subcellularLocation>
        <location evidence="1 16">Nucleus</location>
    </subcellularLocation>
</comment>
<dbReference type="Gene3D" id="3.40.50.300">
    <property type="entry name" value="P-loop containing nucleotide triphosphate hydrolases"/>
    <property type="match status" value="2"/>
</dbReference>
<dbReference type="InterPro" id="IPR027417">
    <property type="entry name" value="P-loop_NTPase"/>
</dbReference>
<evidence type="ECO:0000256" key="6">
    <source>
        <dbReference type="ARBA" id="ARBA00022801"/>
    </source>
</evidence>
<dbReference type="GO" id="GO:0042393">
    <property type="term" value="F:histone binding"/>
    <property type="evidence" value="ECO:0007669"/>
    <property type="project" value="TreeGrafter"/>
</dbReference>
<dbReference type="GO" id="GO:0005524">
    <property type="term" value="F:ATP binding"/>
    <property type="evidence" value="ECO:0007669"/>
    <property type="project" value="UniProtKB-UniRule"/>
</dbReference>
<feature type="domain" description="DBINO" evidence="20">
    <location>
        <begin position="15"/>
        <end position="140"/>
    </location>
</feature>
<keyword evidence="11" id="KW-0010">Activator</keyword>
<evidence type="ECO:0000259" key="18">
    <source>
        <dbReference type="PROSITE" id="PS51192"/>
    </source>
</evidence>
<dbReference type="SMART" id="SM00490">
    <property type="entry name" value="HELICc"/>
    <property type="match status" value="1"/>
</dbReference>
<keyword evidence="5 16" id="KW-0227">DNA damage</keyword>
<keyword evidence="10 16" id="KW-0238">DNA-binding</keyword>
<comment type="subunit">
    <text evidence="16">Component of the INO80 chromatin-remodeling complex.</text>
</comment>
<evidence type="ECO:0000256" key="11">
    <source>
        <dbReference type="ARBA" id="ARBA00023159"/>
    </source>
</evidence>
<evidence type="ECO:0000256" key="17">
    <source>
        <dbReference type="SAM" id="MobiDB-lite"/>
    </source>
</evidence>
<dbReference type="OrthoDB" id="372624at2759"/>
<dbReference type="InterPro" id="IPR014001">
    <property type="entry name" value="Helicase_ATP-bd"/>
</dbReference>
<evidence type="ECO:0000313" key="22">
    <source>
        <dbReference type="Proteomes" id="UP000503462"/>
    </source>
</evidence>
<feature type="domain" description="Helicase C-terminal" evidence="19">
    <location>
        <begin position="840"/>
        <end position="1002"/>
    </location>
</feature>
<evidence type="ECO:0000256" key="9">
    <source>
        <dbReference type="ARBA" id="ARBA00023054"/>
    </source>
</evidence>
<feature type="compositionally biased region" description="Basic residues" evidence="17">
    <location>
        <begin position="1039"/>
        <end position="1048"/>
    </location>
</feature>
<proteinExistence type="inferred from homology"/>
<keyword evidence="8" id="KW-0805">Transcription regulation</keyword>
<dbReference type="FunFam" id="3.40.50.10810:FF:000022">
    <property type="entry name" value="Blast:Putative DNA helicase Ino80"/>
    <property type="match status" value="1"/>
</dbReference>
<keyword evidence="4" id="KW-0547">Nucleotide-binding</keyword>
<keyword evidence="9" id="KW-0175">Coiled coil</keyword>
<reference evidence="21 22" key="1">
    <citation type="journal article" date="2016" name="Sci. Rep.">
        <title>Peltaster fructicola genome reveals evolution from an invasive phytopathogen to an ectophytic parasite.</title>
        <authorList>
            <person name="Xu C."/>
            <person name="Chen H."/>
            <person name="Gleason M.L."/>
            <person name="Xu J.R."/>
            <person name="Liu H."/>
            <person name="Zhang R."/>
            <person name="Sun G."/>
        </authorList>
    </citation>
    <scope>NUCLEOTIDE SEQUENCE [LARGE SCALE GENOMIC DNA]</scope>
    <source>
        <strain evidence="21 22">LNHT1506</strain>
    </source>
</reference>
<dbReference type="InterPro" id="IPR038718">
    <property type="entry name" value="SNF2-like_sf"/>
</dbReference>
<dbReference type="PROSITE" id="PS51413">
    <property type="entry name" value="DBINO"/>
    <property type="match status" value="1"/>
</dbReference>
<dbReference type="InterPro" id="IPR000330">
    <property type="entry name" value="SNF2_N"/>
</dbReference>
<dbReference type="InterPro" id="IPR050520">
    <property type="entry name" value="INO80/SWR1_helicase"/>
</dbReference>